<name>A0A0H2XRK8_BURO1</name>
<organism evidence="2">
    <name type="scientific">Burkholderia orbicola (strain AU 1054)</name>
    <dbReference type="NCBI Taxonomy" id="331271"/>
    <lineage>
        <taxon>Bacteria</taxon>
        <taxon>Pseudomonadati</taxon>
        <taxon>Pseudomonadota</taxon>
        <taxon>Betaproteobacteria</taxon>
        <taxon>Burkholderiales</taxon>
        <taxon>Burkholderiaceae</taxon>
        <taxon>Burkholderia</taxon>
        <taxon>Burkholderia cepacia complex</taxon>
        <taxon>Burkholderia orbicola</taxon>
    </lineage>
</organism>
<protein>
    <submittedName>
        <fullName evidence="2">Uncharacterized protein</fullName>
    </submittedName>
</protein>
<dbReference type="AlphaFoldDB" id="A0A0H2XRK8"/>
<dbReference type="EMBL" id="CP000378">
    <property type="protein sequence ID" value="ABF76656.1"/>
    <property type="molecule type" value="Genomic_DNA"/>
</dbReference>
<gene>
    <name evidence="2" type="ordered locus">Bcen_1753</name>
</gene>
<dbReference type="HOGENOM" id="CLU_766559_0_0_4"/>
<proteinExistence type="predicted"/>
<sequence length="361" mass="41061">MGPNHKLALCLGRFRFAGGERTEGGHTGKGEMERRPSTDPGRSRFDASTSINDCCMYENSYHILLDTPRTISQPRFSAATLNCAIDPHLTTTMNLWAVNPVWQNFSSLYREAVTAREAKTGMERSHHLTASLYFGIAALEAFLNEKMRAHMNATHSEEEIFNKLRKGQILAKIKKWPTELLGKSLLLGPATLDLITNINDIRGDLTHPKTSGRDIYAKLETINPDAVVAAVSEYVVKYHEAAGTRYPYWIFGWNYLNPSPNVHEIYIINDQQFCFSLQAIGFPVPAAAHWEAEAWRDQYLKTFEGYEAIRDALAKLECCEPKFDRFPFKPILCRRWWTSEHHRTCGHVTGEALDFARNYGL</sequence>
<reference evidence="2" key="1">
    <citation type="submission" date="2006-05" db="EMBL/GenBank/DDBJ databases">
        <title>Complete sequence of chromosome 1 of Burkholderia cenocepacia AU 1054.</title>
        <authorList>
            <consortium name="US DOE Joint Genome Institute"/>
            <person name="Copeland A."/>
            <person name="Lucas S."/>
            <person name="Lapidus A."/>
            <person name="Barry K."/>
            <person name="Detter J.C."/>
            <person name="Glavina del Rio T."/>
            <person name="Hammon N."/>
            <person name="Israni S."/>
            <person name="Dalin E."/>
            <person name="Tice H."/>
            <person name="Pitluck S."/>
            <person name="Chain P."/>
            <person name="Malfatti S."/>
            <person name="Shin M."/>
            <person name="Vergez L."/>
            <person name="Schmutz J."/>
            <person name="Larimer F."/>
            <person name="Land M."/>
            <person name="Hauser L."/>
            <person name="Kyrpides N."/>
            <person name="Lykidis A."/>
            <person name="LiPuma J.J."/>
            <person name="Konstantinidis K."/>
            <person name="Tiedje J.M."/>
            <person name="Richardson P."/>
        </authorList>
    </citation>
    <scope>NUCLEOTIDE SEQUENCE [LARGE SCALE GENOMIC DNA]</scope>
    <source>
        <strain evidence="2">AU 1054</strain>
    </source>
</reference>
<evidence type="ECO:0000313" key="2">
    <source>
        <dbReference type="EMBL" id="ABF76656.1"/>
    </source>
</evidence>
<evidence type="ECO:0000256" key="1">
    <source>
        <dbReference type="SAM" id="MobiDB-lite"/>
    </source>
</evidence>
<accession>A0A0H2XRK8</accession>
<feature type="region of interest" description="Disordered" evidence="1">
    <location>
        <begin position="20"/>
        <end position="45"/>
    </location>
</feature>